<evidence type="ECO:0000256" key="5">
    <source>
        <dbReference type="ARBA" id="ARBA00023306"/>
    </source>
</evidence>
<evidence type="ECO:0000256" key="1">
    <source>
        <dbReference type="ARBA" id="ARBA00006955"/>
    </source>
</evidence>
<dbReference type="PROSITE" id="PS00292">
    <property type="entry name" value="CYCLINS"/>
    <property type="match status" value="1"/>
</dbReference>
<dbReference type="InterPro" id="IPR004367">
    <property type="entry name" value="Cyclin_C-dom"/>
</dbReference>
<evidence type="ECO:0000313" key="9">
    <source>
        <dbReference type="Proteomes" id="UP001318040"/>
    </source>
</evidence>
<dbReference type="PANTHER" id="PTHR10177">
    <property type="entry name" value="CYCLINS"/>
    <property type="match status" value="1"/>
</dbReference>
<evidence type="ECO:0000259" key="8">
    <source>
        <dbReference type="SMART" id="SM01332"/>
    </source>
</evidence>
<dbReference type="InterPro" id="IPR006671">
    <property type="entry name" value="Cyclin_N"/>
</dbReference>
<feature type="domain" description="Cyclin-like" evidence="7">
    <location>
        <begin position="332"/>
        <end position="414"/>
    </location>
</feature>
<dbReference type="Gene3D" id="1.10.472.10">
    <property type="entry name" value="Cyclin-like"/>
    <property type="match status" value="2"/>
</dbReference>
<dbReference type="InterPro" id="IPR048258">
    <property type="entry name" value="Cyclins_cyclin-box"/>
</dbReference>
<dbReference type="Pfam" id="PF02984">
    <property type="entry name" value="Cyclin_C"/>
    <property type="match status" value="1"/>
</dbReference>
<dbReference type="SMART" id="SM00385">
    <property type="entry name" value="CYCLIN"/>
    <property type="match status" value="2"/>
</dbReference>
<protein>
    <submittedName>
        <fullName evidence="10">Cyclin-A2-like</fullName>
    </submittedName>
</protein>
<dbReference type="GO" id="GO:0051301">
    <property type="term" value="P:cell division"/>
    <property type="evidence" value="ECO:0007669"/>
    <property type="project" value="UniProtKB-KW"/>
</dbReference>
<evidence type="ECO:0000256" key="4">
    <source>
        <dbReference type="ARBA" id="ARBA00023127"/>
    </source>
</evidence>
<dbReference type="Pfam" id="PF00134">
    <property type="entry name" value="Cyclin_N"/>
    <property type="match status" value="1"/>
</dbReference>
<dbReference type="InterPro" id="IPR032447">
    <property type="entry name" value="Cyclin-A_N"/>
</dbReference>
<keyword evidence="9" id="KW-1185">Reference proteome</keyword>
<dbReference type="AlphaFoldDB" id="A0AAJ7WVF1"/>
<dbReference type="InterPro" id="IPR013763">
    <property type="entry name" value="Cyclin-like_dom"/>
</dbReference>
<dbReference type="SMART" id="SM01332">
    <property type="entry name" value="Cyclin_C"/>
    <property type="match status" value="1"/>
</dbReference>
<feature type="domain" description="Cyclin C-terminal" evidence="8">
    <location>
        <begin position="328"/>
        <end position="445"/>
    </location>
</feature>
<dbReference type="InterPro" id="IPR036915">
    <property type="entry name" value="Cyclin-like_sf"/>
</dbReference>
<dbReference type="CDD" id="cd20504">
    <property type="entry name" value="CYCLIN_CCNA_rpt1"/>
    <property type="match status" value="1"/>
</dbReference>
<organism evidence="9 10">
    <name type="scientific">Petromyzon marinus</name>
    <name type="common">Sea lamprey</name>
    <dbReference type="NCBI Taxonomy" id="7757"/>
    <lineage>
        <taxon>Eukaryota</taxon>
        <taxon>Metazoa</taxon>
        <taxon>Chordata</taxon>
        <taxon>Craniata</taxon>
        <taxon>Vertebrata</taxon>
        <taxon>Cyclostomata</taxon>
        <taxon>Hyperoartia</taxon>
        <taxon>Petromyzontiformes</taxon>
        <taxon>Petromyzontidae</taxon>
        <taxon>Petromyzon</taxon>
    </lineage>
</organism>
<dbReference type="RefSeq" id="XP_032811267.1">
    <property type="nucleotide sequence ID" value="XM_032955376.1"/>
</dbReference>
<dbReference type="SUPFAM" id="SSF47954">
    <property type="entry name" value="Cyclin-like"/>
    <property type="match status" value="2"/>
</dbReference>
<comment type="similarity">
    <text evidence="1">Belongs to the cyclin family. Cyclin AB subfamily.</text>
</comment>
<keyword evidence="2" id="KW-0132">Cell division</keyword>
<dbReference type="Pfam" id="PF16500">
    <property type="entry name" value="Cyclin_N2"/>
    <property type="match status" value="1"/>
</dbReference>
<keyword evidence="5" id="KW-0131">Cell cycle</keyword>
<keyword evidence="4 6" id="KW-0195">Cyclin</keyword>
<evidence type="ECO:0000259" key="7">
    <source>
        <dbReference type="SMART" id="SM00385"/>
    </source>
</evidence>
<evidence type="ECO:0000256" key="6">
    <source>
        <dbReference type="RuleBase" id="RU000383"/>
    </source>
</evidence>
<dbReference type="KEGG" id="pmrn:116942917"/>
<name>A0AAJ7WVF1_PETMA</name>
<proteinExistence type="inferred from homology"/>
<evidence type="ECO:0000256" key="2">
    <source>
        <dbReference type="ARBA" id="ARBA00022618"/>
    </source>
</evidence>
<feature type="domain" description="Cyclin-like" evidence="7">
    <location>
        <begin position="235"/>
        <end position="319"/>
    </location>
</feature>
<keyword evidence="3" id="KW-0498">Mitosis</keyword>
<dbReference type="Proteomes" id="UP001318040">
    <property type="component" value="Chromosome 16"/>
</dbReference>
<evidence type="ECO:0000313" key="10">
    <source>
        <dbReference type="RefSeq" id="XP_032811267.1"/>
    </source>
</evidence>
<gene>
    <name evidence="10" type="primary">LOC116942917</name>
</gene>
<dbReference type="InterPro" id="IPR039361">
    <property type="entry name" value="Cyclin"/>
</dbReference>
<sequence length="451" mass="49275">MLDESDLENVNCGAASNENLTGPSGSSVPVMGGKRTALGMLNNNAFNSHNINAQGRVQPLRAAKKTQGGTSSVFSGIDENLVPLKPVACKRKESQAFTIHEDDGASGTDVTDGARLGGWVSAVTTKSSAAPIERTTLPASVVALGVRQPLATLSMSTGSRGISLDVSMDESSPMVLDSSSTESPDSPTLDDLVLGTYGKEIYQYLQKAELRCKPKAGYMRKQPDITTSMRSILVDWLVEVVEEYKLHSETLYLAVNYIDRFLSSMSVLRGKLQLVGTAAMYLAAKFEEIYPPEVSEFVFITDDTYTKQQVLRMEHLILRVLSFEVASPTIMQFLTQYLKLGGACCRTRNLSMYLSEMSLLEVDPYLQYLPSLLAAAAFTLANYTISGLLWPSTLAEFTGYTLEDIRPCLAHLHQTFVGAATHAQQSIREKYKSSKYQMASLIEPPTNLPQA</sequence>
<reference evidence="10" key="1">
    <citation type="submission" date="2025-08" db="UniProtKB">
        <authorList>
            <consortium name="RefSeq"/>
        </authorList>
    </citation>
    <scope>IDENTIFICATION</scope>
    <source>
        <tissue evidence="10">Sperm</tissue>
    </source>
</reference>
<evidence type="ECO:0000256" key="3">
    <source>
        <dbReference type="ARBA" id="ARBA00022776"/>
    </source>
</evidence>
<dbReference type="FunFam" id="1.10.472.10:FF:000001">
    <property type="entry name" value="G2/mitotic-specific cyclin"/>
    <property type="match status" value="1"/>
</dbReference>
<accession>A0AAJ7WVF1</accession>